<dbReference type="InterPro" id="IPR029058">
    <property type="entry name" value="AB_hydrolase_fold"/>
</dbReference>
<evidence type="ECO:0000313" key="4">
    <source>
        <dbReference type="EMBL" id="CAA7397044.1"/>
    </source>
</evidence>
<evidence type="ECO:0000256" key="2">
    <source>
        <dbReference type="SAM" id="Phobius"/>
    </source>
</evidence>
<dbReference type="Pfam" id="PF12697">
    <property type="entry name" value="Abhydrolase_6"/>
    <property type="match status" value="1"/>
</dbReference>
<dbReference type="AlphaFoldDB" id="A0A7I8KIM3"/>
<keyword evidence="2" id="KW-0472">Membrane</keyword>
<protein>
    <recommendedName>
        <fullName evidence="3">AB hydrolase-1 domain-containing protein</fullName>
    </recommendedName>
</protein>
<feature type="region of interest" description="Disordered" evidence="1">
    <location>
        <begin position="1"/>
        <end position="21"/>
    </location>
</feature>
<organism evidence="4 5">
    <name type="scientific">Spirodela intermedia</name>
    <name type="common">Intermediate duckweed</name>
    <dbReference type="NCBI Taxonomy" id="51605"/>
    <lineage>
        <taxon>Eukaryota</taxon>
        <taxon>Viridiplantae</taxon>
        <taxon>Streptophyta</taxon>
        <taxon>Embryophyta</taxon>
        <taxon>Tracheophyta</taxon>
        <taxon>Spermatophyta</taxon>
        <taxon>Magnoliopsida</taxon>
        <taxon>Liliopsida</taxon>
        <taxon>Araceae</taxon>
        <taxon>Lemnoideae</taxon>
        <taxon>Spirodela</taxon>
    </lineage>
</organism>
<dbReference type="EMBL" id="LR746268">
    <property type="protein sequence ID" value="CAA7397044.1"/>
    <property type="molecule type" value="Genomic_DNA"/>
</dbReference>
<keyword evidence="2" id="KW-1133">Transmembrane helix</keyword>
<sequence length="377" mass="42286">MAATAGNRRVNAAAARAHTRKRKQSSSFLSSGLLVKLLAVSLVGLAAWFYQAIEPPPPRICGSPNGPPVESPRVRLKDGRHLSYKEGGVPREKAKHRIVYIHGFDSCKHDVPPLSKELAEELGVYLVSFDRAGYGESDPNPNRTEKSTALDVEELADQLGLGPKFYVIGFSMGGQATWGCIKYVPHRLAGVGLVTPVTNYWWPGFPANLSREAYYNQLGADQWALRVAHYLPWLTYWWNTRRWIPPSNVIAYNPALFSPDDVKQLPKFTDRAAYYHQVRQQGEYESLHRDMIVGFGTWEFDPMEMEDPFAGGEAAAVHLWQGDDDRLVPVKLQRYVAARLPWVRYHELPGAGHLFLLADGMFDTIVKTLVLGDGEQL</sequence>
<evidence type="ECO:0000256" key="1">
    <source>
        <dbReference type="SAM" id="MobiDB-lite"/>
    </source>
</evidence>
<name>A0A7I8KIM3_SPIIN</name>
<evidence type="ECO:0000313" key="5">
    <source>
        <dbReference type="Proteomes" id="UP000663760"/>
    </source>
</evidence>
<gene>
    <name evidence="4" type="ORF">SI8410_05007707</name>
</gene>
<feature type="compositionally biased region" description="Low complexity" evidence="1">
    <location>
        <begin position="1"/>
        <end position="16"/>
    </location>
</feature>
<feature type="domain" description="AB hydrolase-1" evidence="3">
    <location>
        <begin position="98"/>
        <end position="357"/>
    </location>
</feature>
<dbReference type="SUPFAM" id="SSF53474">
    <property type="entry name" value="alpha/beta-Hydrolases"/>
    <property type="match status" value="1"/>
</dbReference>
<accession>A0A7I8KIM3</accession>
<dbReference type="PANTHER" id="PTHR45763">
    <property type="entry name" value="HYDROLASE, ALPHA/BETA FOLD FAMILY PROTEIN, EXPRESSED-RELATED"/>
    <property type="match status" value="1"/>
</dbReference>
<keyword evidence="2" id="KW-0812">Transmembrane</keyword>
<reference evidence="4" key="1">
    <citation type="submission" date="2020-02" db="EMBL/GenBank/DDBJ databases">
        <authorList>
            <person name="Scholz U."/>
            <person name="Mascher M."/>
            <person name="Fiebig A."/>
        </authorList>
    </citation>
    <scope>NUCLEOTIDE SEQUENCE</scope>
</reference>
<feature type="transmembrane region" description="Helical" evidence="2">
    <location>
        <begin position="28"/>
        <end position="50"/>
    </location>
</feature>
<keyword evidence="5" id="KW-1185">Reference proteome</keyword>
<dbReference type="InterPro" id="IPR000073">
    <property type="entry name" value="AB_hydrolase_1"/>
</dbReference>
<dbReference type="Proteomes" id="UP000663760">
    <property type="component" value="Chromosome 5"/>
</dbReference>
<dbReference type="Gene3D" id="3.40.50.1820">
    <property type="entry name" value="alpha/beta hydrolase"/>
    <property type="match status" value="1"/>
</dbReference>
<dbReference type="PANTHER" id="PTHR45763:SF51">
    <property type="entry name" value="ALPHA_BETA-HYDROLASES SUPERFAMILY PROTEIN"/>
    <property type="match status" value="1"/>
</dbReference>
<proteinExistence type="predicted"/>
<evidence type="ECO:0000259" key="3">
    <source>
        <dbReference type="Pfam" id="PF12697"/>
    </source>
</evidence>
<dbReference type="OrthoDB" id="294702at2759"/>
<dbReference type="FunFam" id="3.40.50.1820:FF:000270">
    <property type="entry name" value="Alpha/beta-Hydrolases superfamily protein"/>
    <property type="match status" value="1"/>
</dbReference>